<evidence type="ECO:0000256" key="6">
    <source>
        <dbReference type="ARBA" id="ARBA00022741"/>
    </source>
</evidence>
<accession>A0ABP4WTH8</accession>
<gene>
    <name evidence="13" type="ORF">GCM10009747_22410</name>
</gene>
<comment type="caution">
    <text evidence="13">The sequence shown here is derived from an EMBL/GenBank/DDBJ whole genome shotgun (WGS) entry which is preliminary data.</text>
</comment>
<proteinExistence type="inferred from homology"/>
<dbReference type="EMBL" id="BAAANH010000004">
    <property type="protein sequence ID" value="GAA1762513.1"/>
    <property type="molecule type" value="Genomic_DNA"/>
</dbReference>
<dbReference type="SMART" id="SM00090">
    <property type="entry name" value="RIO"/>
    <property type="match status" value="1"/>
</dbReference>
<dbReference type="Gene3D" id="3.30.200.20">
    <property type="entry name" value="Phosphorylase Kinase, domain 1"/>
    <property type="match status" value="1"/>
</dbReference>
<comment type="similarity">
    <text evidence="1">Belongs to the protein kinase superfamily. RIO-type Ser/Thr kinase family.</text>
</comment>
<keyword evidence="3" id="KW-0723">Serine/threonine-protein kinase</keyword>
<keyword evidence="9" id="KW-0460">Magnesium</keyword>
<evidence type="ECO:0000256" key="1">
    <source>
        <dbReference type="ARBA" id="ARBA00009196"/>
    </source>
</evidence>
<evidence type="ECO:0000259" key="12">
    <source>
        <dbReference type="SMART" id="SM00090"/>
    </source>
</evidence>
<keyword evidence="6" id="KW-0547">Nucleotide-binding</keyword>
<dbReference type="InterPro" id="IPR000687">
    <property type="entry name" value="RIO_kinase"/>
</dbReference>
<comment type="catalytic activity">
    <reaction evidence="10">
        <text>L-threonyl-[protein] + ATP = O-phospho-L-threonyl-[protein] + ADP + H(+)</text>
        <dbReference type="Rhea" id="RHEA:46608"/>
        <dbReference type="Rhea" id="RHEA-COMP:11060"/>
        <dbReference type="Rhea" id="RHEA-COMP:11605"/>
        <dbReference type="ChEBI" id="CHEBI:15378"/>
        <dbReference type="ChEBI" id="CHEBI:30013"/>
        <dbReference type="ChEBI" id="CHEBI:30616"/>
        <dbReference type="ChEBI" id="CHEBI:61977"/>
        <dbReference type="ChEBI" id="CHEBI:456216"/>
        <dbReference type="EC" id="2.7.11.1"/>
    </reaction>
</comment>
<comment type="catalytic activity">
    <reaction evidence="11">
        <text>L-seryl-[protein] + ATP = O-phospho-L-seryl-[protein] + ADP + H(+)</text>
        <dbReference type="Rhea" id="RHEA:17989"/>
        <dbReference type="Rhea" id="RHEA-COMP:9863"/>
        <dbReference type="Rhea" id="RHEA-COMP:11604"/>
        <dbReference type="ChEBI" id="CHEBI:15378"/>
        <dbReference type="ChEBI" id="CHEBI:29999"/>
        <dbReference type="ChEBI" id="CHEBI:30616"/>
        <dbReference type="ChEBI" id="CHEBI:83421"/>
        <dbReference type="ChEBI" id="CHEBI:456216"/>
        <dbReference type="EC" id="2.7.11.1"/>
    </reaction>
</comment>
<dbReference type="PANTHER" id="PTHR45723">
    <property type="entry name" value="SERINE/THREONINE-PROTEIN KINASE RIO1"/>
    <property type="match status" value="1"/>
</dbReference>
<reference evidence="14" key="1">
    <citation type="journal article" date="2019" name="Int. J. Syst. Evol. Microbiol.">
        <title>The Global Catalogue of Microorganisms (GCM) 10K type strain sequencing project: providing services to taxonomists for standard genome sequencing and annotation.</title>
        <authorList>
            <consortium name="The Broad Institute Genomics Platform"/>
            <consortium name="The Broad Institute Genome Sequencing Center for Infectious Disease"/>
            <person name="Wu L."/>
            <person name="Ma J."/>
        </authorList>
    </citation>
    <scope>NUCLEOTIDE SEQUENCE [LARGE SCALE GENOMIC DNA]</scope>
    <source>
        <strain evidence="14">JCM 14319</strain>
    </source>
</reference>
<feature type="domain" description="RIO kinase" evidence="12">
    <location>
        <begin position="47"/>
        <end position="293"/>
    </location>
</feature>
<evidence type="ECO:0000313" key="13">
    <source>
        <dbReference type="EMBL" id="GAA1762513.1"/>
    </source>
</evidence>
<dbReference type="SUPFAM" id="SSF56112">
    <property type="entry name" value="Protein kinase-like (PK-like)"/>
    <property type="match status" value="1"/>
</dbReference>
<keyword evidence="14" id="KW-1185">Reference proteome</keyword>
<protein>
    <recommendedName>
        <fullName evidence="2">non-specific serine/threonine protein kinase</fullName>
        <ecNumber evidence="2">2.7.11.1</ecNumber>
    </recommendedName>
</protein>
<evidence type="ECO:0000256" key="3">
    <source>
        <dbReference type="ARBA" id="ARBA00022527"/>
    </source>
</evidence>
<sequence length="297" mass="32695">MHFLSSLDSLDAIDDNSVAPFGADTASLVFQAAEPGDDQRWSTWPATLPSERGPQPRPDWLVTSAAAIDTELGVVKTGKEADLHLVERAIPDAPTDVLGNHVLLAAKRYRSGDHSDFHRSTIYTEGRGTRRSRDQRAVDNRSTFGRAVARVQWASAEFEALARLTELGASVPYPVQVHETEVLMEFIGDGRVAAPRLAQVRAARDELRELFAQIVEFMHTLANAGLAHGDLSPYNLLVHRGRVVAIDLPQVVDVVANPQGFDLLHRDCVNVCDWFTRQRLECDAEQLFGELVGAVVV</sequence>
<dbReference type="InterPro" id="IPR011009">
    <property type="entry name" value="Kinase-like_dom_sf"/>
</dbReference>
<dbReference type="GO" id="GO:0016301">
    <property type="term" value="F:kinase activity"/>
    <property type="evidence" value="ECO:0007669"/>
    <property type="project" value="UniProtKB-KW"/>
</dbReference>
<evidence type="ECO:0000256" key="2">
    <source>
        <dbReference type="ARBA" id="ARBA00012513"/>
    </source>
</evidence>
<evidence type="ECO:0000256" key="9">
    <source>
        <dbReference type="ARBA" id="ARBA00022842"/>
    </source>
</evidence>
<dbReference type="InterPro" id="IPR051272">
    <property type="entry name" value="RIO-type_Ser/Thr_kinase"/>
</dbReference>
<keyword evidence="5" id="KW-0479">Metal-binding</keyword>
<evidence type="ECO:0000256" key="10">
    <source>
        <dbReference type="ARBA" id="ARBA00047899"/>
    </source>
</evidence>
<evidence type="ECO:0000256" key="8">
    <source>
        <dbReference type="ARBA" id="ARBA00022840"/>
    </source>
</evidence>
<keyword evidence="7 13" id="KW-0418">Kinase</keyword>
<dbReference type="InterPro" id="IPR018934">
    <property type="entry name" value="RIO_dom"/>
</dbReference>
<organism evidence="13 14">
    <name type="scientific">Agromyces humatus</name>
    <dbReference type="NCBI Taxonomy" id="279573"/>
    <lineage>
        <taxon>Bacteria</taxon>
        <taxon>Bacillati</taxon>
        <taxon>Actinomycetota</taxon>
        <taxon>Actinomycetes</taxon>
        <taxon>Micrococcales</taxon>
        <taxon>Microbacteriaceae</taxon>
        <taxon>Agromyces</taxon>
    </lineage>
</organism>
<keyword evidence="4" id="KW-0808">Transferase</keyword>
<evidence type="ECO:0000313" key="14">
    <source>
        <dbReference type="Proteomes" id="UP001500506"/>
    </source>
</evidence>
<evidence type="ECO:0000256" key="11">
    <source>
        <dbReference type="ARBA" id="ARBA00048679"/>
    </source>
</evidence>
<keyword evidence="8" id="KW-0067">ATP-binding</keyword>
<dbReference type="RefSeq" id="WP_232497570.1">
    <property type="nucleotide sequence ID" value="NZ_BAAANH010000004.1"/>
</dbReference>
<evidence type="ECO:0000256" key="5">
    <source>
        <dbReference type="ARBA" id="ARBA00022723"/>
    </source>
</evidence>
<dbReference type="Pfam" id="PF01163">
    <property type="entry name" value="RIO1"/>
    <property type="match status" value="1"/>
</dbReference>
<dbReference type="Gene3D" id="1.10.510.10">
    <property type="entry name" value="Transferase(Phosphotransferase) domain 1"/>
    <property type="match status" value="1"/>
</dbReference>
<dbReference type="Proteomes" id="UP001500506">
    <property type="component" value="Unassembled WGS sequence"/>
</dbReference>
<evidence type="ECO:0000256" key="7">
    <source>
        <dbReference type="ARBA" id="ARBA00022777"/>
    </source>
</evidence>
<name>A0ABP4WTH8_9MICO</name>
<dbReference type="EC" id="2.7.11.1" evidence="2"/>
<evidence type="ECO:0000256" key="4">
    <source>
        <dbReference type="ARBA" id="ARBA00022679"/>
    </source>
</evidence>